<evidence type="ECO:0000313" key="1">
    <source>
        <dbReference type="EMBL" id="ACO68858.1"/>
    </source>
</evidence>
<dbReference type="GeneID" id="8250131"/>
<evidence type="ECO:0000313" key="2">
    <source>
        <dbReference type="Proteomes" id="UP000002009"/>
    </source>
</evidence>
<dbReference type="EMBL" id="CP001574">
    <property type="protein sequence ID" value="ACO68858.1"/>
    <property type="molecule type" value="Genomic_DNA"/>
</dbReference>
<dbReference type="AlphaFoldDB" id="C1FDW7"/>
<sequence>MSLTFGRQRGYHTFSNTDTCFAPIILGRACFFSAWRPVRTASALDNWQIRYSAPKMEEVIIRSAHRR</sequence>
<dbReference type="KEGG" id="mis:MICPUN_55212"/>
<gene>
    <name evidence="1" type="ORF">MICPUN_55212</name>
</gene>
<proteinExistence type="predicted"/>
<dbReference type="InParanoid" id="C1FDW7"/>
<organism evidence="1 2">
    <name type="scientific">Micromonas commoda (strain RCC299 / NOUM17 / CCMP2709)</name>
    <name type="common">Picoplanktonic green alga</name>
    <dbReference type="NCBI Taxonomy" id="296587"/>
    <lineage>
        <taxon>Eukaryota</taxon>
        <taxon>Viridiplantae</taxon>
        <taxon>Chlorophyta</taxon>
        <taxon>Mamiellophyceae</taxon>
        <taxon>Mamiellales</taxon>
        <taxon>Mamiellaceae</taxon>
        <taxon>Micromonas</taxon>
    </lineage>
</organism>
<dbReference type="Proteomes" id="UP000002009">
    <property type="component" value="Chromosome 1"/>
</dbReference>
<protein>
    <submittedName>
        <fullName evidence="1">Uncharacterized protein</fullName>
    </submittedName>
</protein>
<dbReference type="RefSeq" id="XP_002507600.1">
    <property type="nucleotide sequence ID" value="XM_002507554.1"/>
</dbReference>
<accession>C1FDW7</accession>
<reference evidence="1 2" key="1">
    <citation type="journal article" date="2009" name="Science">
        <title>Green evolution and dynamic adaptations revealed by genomes of the marine picoeukaryotes Micromonas.</title>
        <authorList>
            <person name="Worden A.Z."/>
            <person name="Lee J.H."/>
            <person name="Mock T."/>
            <person name="Rouze P."/>
            <person name="Simmons M.P."/>
            <person name="Aerts A.L."/>
            <person name="Allen A.E."/>
            <person name="Cuvelier M.L."/>
            <person name="Derelle E."/>
            <person name="Everett M.V."/>
            <person name="Foulon E."/>
            <person name="Grimwood J."/>
            <person name="Gundlach H."/>
            <person name="Henrissat B."/>
            <person name="Napoli C."/>
            <person name="McDonald S.M."/>
            <person name="Parker M.S."/>
            <person name="Rombauts S."/>
            <person name="Salamov A."/>
            <person name="Von Dassow P."/>
            <person name="Badger J.H."/>
            <person name="Coutinho P.M."/>
            <person name="Demir E."/>
            <person name="Dubchak I."/>
            <person name="Gentemann C."/>
            <person name="Eikrem W."/>
            <person name="Gready J.E."/>
            <person name="John U."/>
            <person name="Lanier W."/>
            <person name="Lindquist E.A."/>
            <person name="Lucas S."/>
            <person name="Mayer K.F."/>
            <person name="Moreau H."/>
            <person name="Not F."/>
            <person name="Otillar R."/>
            <person name="Panaud O."/>
            <person name="Pangilinan J."/>
            <person name="Paulsen I."/>
            <person name="Piegu B."/>
            <person name="Poliakov A."/>
            <person name="Robbens S."/>
            <person name="Schmutz J."/>
            <person name="Toulza E."/>
            <person name="Wyss T."/>
            <person name="Zelensky A."/>
            <person name="Zhou K."/>
            <person name="Armbrust E.V."/>
            <person name="Bhattacharya D."/>
            <person name="Goodenough U.W."/>
            <person name="Van de Peer Y."/>
            <person name="Grigoriev I.V."/>
        </authorList>
    </citation>
    <scope>NUCLEOTIDE SEQUENCE [LARGE SCALE GENOMIC DNA]</scope>
    <source>
        <strain evidence="2">RCC299 / NOUM17</strain>
    </source>
</reference>
<name>C1FDW7_MICCC</name>
<keyword evidence="2" id="KW-1185">Reference proteome</keyword>